<accession>A0A3P6T077</accession>
<keyword evidence="4" id="KW-1185">Reference proteome</keyword>
<evidence type="ECO:0000256" key="1">
    <source>
        <dbReference type="SAM" id="MobiDB-lite"/>
    </source>
</evidence>
<feature type="compositionally biased region" description="Basic residues" evidence="1">
    <location>
        <begin position="329"/>
        <end position="338"/>
    </location>
</feature>
<evidence type="ECO:0000313" key="3">
    <source>
        <dbReference type="EMBL" id="VDK81352.1"/>
    </source>
</evidence>
<feature type="compositionally biased region" description="Low complexity" evidence="1">
    <location>
        <begin position="304"/>
        <end position="315"/>
    </location>
</feature>
<feature type="compositionally biased region" description="Polar residues" evidence="1">
    <location>
        <begin position="196"/>
        <end position="241"/>
    </location>
</feature>
<evidence type="ECO:0000313" key="4">
    <source>
        <dbReference type="Proteomes" id="UP000281553"/>
    </source>
</evidence>
<name>A0A3P6T077_DIBLA</name>
<dbReference type="Pfam" id="PF13919">
    <property type="entry name" value="ASXH"/>
    <property type="match status" value="1"/>
</dbReference>
<feature type="compositionally biased region" description="Low complexity" evidence="1">
    <location>
        <begin position="389"/>
        <end position="402"/>
    </location>
</feature>
<dbReference type="Proteomes" id="UP000281553">
    <property type="component" value="Unassembled WGS sequence"/>
</dbReference>
<feature type="compositionally biased region" description="Polar residues" evidence="1">
    <location>
        <begin position="316"/>
        <end position="326"/>
    </location>
</feature>
<gene>
    <name evidence="3" type="ORF">DILT_LOCUS3220</name>
</gene>
<feature type="region of interest" description="Disordered" evidence="1">
    <location>
        <begin position="196"/>
        <end position="272"/>
    </location>
</feature>
<dbReference type="EMBL" id="UYRU01043325">
    <property type="protein sequence ID" value="VDK81352.1"/>
    <property type="molecule type" value="Genomic_DNA"/>
</dbReference>
<reference evidence="3 4" key="1">
    <citation type="submission" date="2018-11" db="EMBL/GenBank/DDBJ databases">
        <authorList>
            <consortium name="Pathogen Informatics"/>
        </authorList>
    </citation>
    <scope>NUCLEOTIDE SEQUENCE [LARGE SCALE GENOMIC DNA]</scope>
</reference>
<dbReference type="OrthoDB" id="6273302at2759"/>
<feature type="compositionally biased region" description="Polar residues" evidence="1">
    <location>
        <begin position="458"/>
        <end position="469"/>
    </location>
</feature>
<feature type="domain" description="ASX DEUBAD" evidence="2">
    <location>
        <begin position="67"/>
        <end position="180"/>
    </location>
</feature>
<proteinExistence type="predicted"/>
<organism evidence="3 4">
    <name type="scientific">Dibothriocephalus latus</name>
    <name type="common">Fish tapeworm</name>
    <name type="synonym">Diphyllobothrium latum</name>
    <dbReference type="NCBI Taxonomy" id="60516"/>
    <lineage>
        <taxon>Eukaryota</taxon>
        <taxon>Metazoa</taxon>
        <taxon>Spiralia</taxon>
        <taxon>Lophotrochozoa</taxon>
        <taxon>Platyhelminthes</taxon>
        <taxon>Cestoda</taxon>
        <taxon>Eucestoda</taxon>
        <taxon>Diphyllobothriidea</taxon>
        <taxon>Diphyllobothriidae</taxon>
        <taxon>Dibothriocephalus</taxon>
    </lineage>
</organism>
<feature type="region of interest" description="Disordered" evidence="1">
    <location>
        <begin position="304"/>
        <end position="402"/>
    </location>
</feature>
<dbReference type="AlphaFoldDB" id="A0A3P6T077"/>
<feature type="compositionally biased region" description="Acidic residues" evidence="1">
    <location>
        <begin position="436"/>
        <end position="452"/>
    </location>
</feature>
<feature type="compositionally biased region" description="Polar residues" evidence="1">
    <location>
        <begin position="18"/>
        <end position="28"/>
    </location>
</feature>
<feature type="region of interest" description="Disordered" evidence="1">
    <location>
        <begin position="1"/>
        <end position="71"/>
    </location>
</feature>
<feature type="compositionally biased region" description="Basic and acidic residues" evidence="1">
    <location>
        <begin position="339"/>
        <end position="348"/>
    </location>
</feature>
<feature type="region of interest" description="Disordered" evidence="1">
    <location>
        <begin position="418"/>
        <end position="473"/>
    </location>
</feature>
<dbReference type="InterPro" id="IPR028020">
    <property type="entry name" value="ASX_DEUBAD_dom"/>
</dbReference>
<sequence length="572" mass="60738">MGTSLGSDQVLREDSSHSDNGMEQQDPSASCEDQRLPTVGDRPSKASGKQKPPPLDLNKIEGSRSSRKRKSLASFDNIDLERRDSILTKISLKNLINKENFEALPLESRRKLIQLLPLYDRVRPPPGITLGDETGEVAKSSNCDGNAGDGDTTTGPSVPLLWVHPTALNNEFLSKALQDYSALSPIVAAATAPMSATTNNSSSLQNGTPKSAPVPTSLSPPSGVNLFSATADASTATNLTGDETDTRSGASAGADQTWESVPKPGSSNLLPGLRNNDSDLVEIAVPPDKNLTTDIKLATLPSPTTAVSTTASSASGTGNRKPTNSVKKPLTKGRLKRPSKAEMEEKGQLGDIQRITTRLSRKRKASAHAAASAAATGASAEAKDETVFSTSTSSSPSRSGSLLLPSELFRIDTRQRRRFASTTTVPCNRPASLAGDELDYEDDVAEEADDENEGPRNATRSPSTTTSEGYSPVELESRKLSFSPTDAAATAAACAVPGKGNSGRIDWPTKPTPSALVTPSRRLNSCQVKFSTLCRSAYNYFLSAFTPSNEARRAYWDSLGEKSPVLLRDQTE</sequence>
<evidence type="ECO:0000259" key="2">
    <source>
        <dbReference type="Pfam" id="PF13919"/>
    </source>
</evidence>
<feature type="compositionally biased region" description="Low complexity" evidence="1">
    <location>
        <begin position="367"/>
        <end position="380"/>
    </location>
</feature>
<protein>
    <recommendedName>
        <fullName evidence="2">ASX DEUBAD domain-containing protein</fullName>
    </recommendedName>
</protein>